<evidence type="ECO:0000313" key="3">
    <source>
        <dbReference type="EMBL" id="MEA5445358.1"/>
    </source>
</evidence>
<feature type="signal peptide" evidence="1">
    <location>
        <begin position="1"/>
        <end position="22"/>
    </location>
</feature>
<gene>
    <name evidence="3" type="ORF">VCB98_05960</name>
</gene>
<dbReference type="EMBL" id="JAYGII010000009">
    <property type="protein sequence ID" value="MEA5445358.1"/>
    <property type="molecule type" value="Genomic_DNA"/>
</dbReference>
<evidence type="ECO:0000259" key="2">
    <source>
        <dbReference type="Pfam" id="PF01979"/>
    </source>
</evidence>
<name>A0AAP6JEH0_9GAMM</name>
<protein>
    <submittedName>
        <fullName evidence="3">Amidohydrolase family protein</fullName>
    </submittedName>
</protein>
<feature type="chain" id="PRO_5042963430" evidence="1">
    <location>
        <begin position="23"/>
        <end position="399"/>
    </location>
</feature>
<dbReference type="PANTHER" id="PTHR43135">
    <property type="entry name" value="ALPHA-D-RIBOSE 1-METHYLPHOSPHONATE 5-TRIPHOSPHATE DIPHOSPHATASE"/>
    <property type="match status" value="1"/>
</dbReference>
<comment type="caution">
    <text evidence="3">The sequence shown here is derived from an EMBL/GenBank/DDBJ whole genome shotgun (WGS) entry which is preliminary data.</text>
</comment>
<evidence type="ECO:0000313" key="4">
    <source>
        <dbReference type="Proteomes" id="UP001302316"/>
    </source>
</evidence>
<accession>A0AAP6JEH0</accession>
<dbReference type="SUPFAM" id="SSF51556">
    <property type="entry name" value="Metallo-dependent hydrolases"/>
    <property type="match status" value="1"/>
</dbReference>
<dbReference type="PANTHER" id="PTHR43135:SF3">
    <property type="entry name" value="ALPHA-D-RIBOSE 1-METHYLPHOSPHONATE 5-TRIPHOSPHATE DIPHOSPHATASE"/>
    <property type="match status" value="1"/>
</dbReference>
<dbReference type="Gene3D" id="3.20.20.140">
    <property type="entry name" value="Metal-dependent hydrolases"/>
    <property type="match status" value="1"/>
</dbReference>
<keyword evidence="1" id="KW-0732">Signal</keyword>
<dbReference type="GO" id="GO:0016810">
    <property type="term" value="F:hydrolase activity, acting on carbon-nitrogen (but not peptide) bonds"/>
    <property type="evidence" value="ECO:0007669"/>
    <property type="project" value="InterPro"/>
</dbReference>
<reference evidence="3 4" key="1">
    <citation type="submission" date="2023-12" db="EMBL/GenBank/DDBJ databases">
        <title>Whole-genome sequencing of halo(alkali)philic microorganisms from hypersaline lakes.</title>
        <authorList>
            <person name="Sorokin D.Y."/>
            <person name="Merkel A.Y."/>
            <person name="Messina E."/>
            <person name="Yakimov M."/>
        </authorList>
    </citation>
    <scope>NUCLEOTIDE SEQUENCE [LARGE SCALE GENOMIC DNA]</scope>
    <source>
        <strain evidence="3 4">AB-CW1</strain>
    </source>
</reference>
<keyword evidence="4" id="KW-1185">Reference proteome</keyword>
<organism evidence="3 4">
    <name type="scientific">Natronospira elongata</name>
    <dbReference type="NCBI Taxonomy" id="3110268"/>
    <lineage>
        <taxon>Bacteria</taxon>
        <taxon>Pseudomonadati</taxon>
        <taxon>Pseudomonadota</taxon>
        <taxon>Gammaproteobacteria</taxon>
        <taxon>Natronospirales</taxon>
        <taxon>Natronospiraceae</taxon>
        <taxon>Natronospira</taxon>
    </lineage>
</organism>
<dbReference type="Pfam" id="PF01979">
    <property type="entry name" value="Amidohydro_1"/>
    <property type="match status" value="1"/>
</dbReference>
<feature type="domain" description="Amidohydrolase-related" evidence="2">
    <location>
        <begin position="332"/>
        <end position="394"/>
    </location>
</feature>
<dbReference type="SUPFAM" id="SSF51338">
    <property type="entry name" value="Composite domain of metallo-dependent hydrolases"/>
    <property type="match status" value="1"/>
</dbReference>
<dbReference type="AlphaFoldDB" id="A0AAP6JEH0"/>
<dbReference type="InterPro" id="IPR032466">
    <property type="entry name" value="Metal_Hydrolase"/>
</dbReference>
<dbReference type="RefSeq" id="WP_346050988.1">
    <property type="nucleotide sequence ID" value="NZ_JAYGII010000009.1"/>
</dbReference>
<evidence type="ECO:0000256" key="1">
    <source>
        <dbReference type="SAM" id="SignalP"/>
    </source>
</evidence>
<proteinExistence type="predicted"/>
<dbReference type="InterPro" id="IPR011059">
    <property type="entry name" value="Metal-dep_hydrolase_composite"/>
</dbReference>
<dbReference type="InterPro" id="IPR051781">
    <property type="entry name" value="Metallo-dep_Hydrolase"/>
</dbReference>
<sequence length="399" mass="42003">MKRIAISALILIAGLAGTSLHAGIAIKAEQVHTVSGEVIPNGIVLVDGDRIQAVGTAEEIDIPADYAVHETAVVTPGLIDARSVVGLAGMYNVPDDQDQLDTSAPIQPGLRALDAYNPSEGLVEWLRSLGVTTLHTGPAPGALVSGQTMLVYTRGDTVDDAVIRPLAGVSFTLGAGVSRHFESPGTRSKSVAMIRQAFEDARAYGRQDPDERPSDLGNQALLKVLEGELPALVHANTAVDIMTALRLAEEFDLDLVLEGAADAYLVLDRIREAGVPVLLHPTMTRTGGESMNAAFDTAAKLQEAGIPFAIQGGYEAYVPKARVVLFEAAIAAANGLGVDHALAAITLNPARILGLDEDLGSIEVGKQADLVLFDGEPFEYVSRVCKVFIAGELVSEECR</sequence>
<dbReference type="Proteomes" id="UP001302316">
    <property type="component" value="Unassembled WGS sequence"/>
</dbReference>
<dbReference type="InterPro" id="IPR006680">
    <property type="entry name" value="Amidohydro-rel"/>
</dbReference>